<dbReference type="GO" id="GO:0055085">
    <property type="term" value="P:transmembrane transport"/>
    <property type="evidence" value="ECO:0007669"/>
    <property type="project" value="InterPro"/>
</dbReference>
<protein>
    <submittedName>
        <fullName evidence="11">Mitochondrial folate transporter/carrier</fullName>
    </submittedName>
</protein>
<evidence type="ECO:0000256" key="7">
    <source>
        <dbReference type="ARBA" id="ARBA00023136"/>
    </source>
</evidence>
<dbReference type="SUPFAM" id="SSF48619">
    <property type="entry name" value="Phospholipase A2, PLA2"/>
    <property type="match status" value="1"/>
</dbReference>
<feature type="transmembrane region" description="Helical" evidence="10">
    <location>
        <begin position="106"/>
        <end position="124"/>
    </location>
</feature>
<feature type="transmembrane region" description="Helical" evidence="10">
    <location>
        <begin position="6"/>
        <end position="24"/>
    </location>
</feature>
<dbReference type="GO" id="GO:0050482">
    <property type="term" value="P:arachidonate secretion"/>
    <property type="evidence" value="ECO:0007669"/>
    <property type="project" value="InterPro"/>
</dbReference>
<name>A0A0V1AYT1_TRISP</name>
<evidence type="ECO:0000256" key="10">
    <source>
        <dbReference type="SAM" id="Phobius"/>
    </source>
</evidence>
<dbReference type="InterPro" id="IPR008451">
    <property type="entry name" value="Chromadorea_ALT"/>
</dbReference>
<keyword evidence="4 8" id="KW-0812">Transmembrane</keyword>
<dbReference type="InterPro" id="IPR023395">
    <property type="entry name" value="MCP_dom_sf"/>
</dbReference>
<dbReference type="OrthoDB" id="10266426at2759"/>
<feature type="repeat" description="Solcar" evidence="8">
    <location>
        <begin position="4"/>
        <end position="94"/>
    </location>
</feature>
<dbReference type="PROSITE" id="PS50920">
    <property type="entry name" value="SOLCAR"/>
    <property type="match status" value="3"/>
</dbReference>
<proteinExistence type="inferred from homology"/>
<evidence type="ECO:0000256" key="6">
    <source>
        <dbReference type="ARBA" id="ARBA00022989"/>
    </source>
</evidence>
<gene>
    <name evidence="11" type="primary">SLC25A32</name>
    <name evidence="11" type="ORF">T01_13954</name>
</gene>
<keyword evidence="3 9" id="KW-0813">Transport</keyword>
<evidence type="ECO:0000256" key="9">
    <source>
        <dbReference type="RuleBase" id="RU000488"/>
    </source>
</evidence>
<sequence length="526" mass="59377">LILMLDYIHLIAGLAGGFVSTLVVHPLDLLKIRHAVNEKYSGLRPALNNYLHSACSIFRERSFIGFYQGITPNLIGSTLAWGLYFAQYNWFKDFLRQWFQLENLSAWHALIAGIYAGNVTLLLTNPVWVAKTRLCLQYENQPKQYRGMIDVLVKLYRMDGIRGLYKGYLPGIVGTSHGAIQFMAYDELKKHFGSHEPKASEHLTFAVLSKSFAVLSTYPYQVIRARLQDQHLKYNGIMDAVSRTWRREWLYGFYKGLLPSLLRVTPATCITIKIVSLKVSKQVDSSVAMFMLSVVLFGTLVNYGMASNVGRGNWIPVYPLIPIGEKEPEFTQRPRPAAASTAPPARTEAVVSDVKIADVGREYRRHTSQDPFYADIPDQEIDYIPTSGAESSCKRHEHCYEKREPSEWCILQAGIKYTFACFSSSAYFSTRGCFCDKVFGACVIDLRTNVAVSEQLTSFIFALRLSFYSVNSYCEKGRVLNFTMKLVTAAKTDQICMAGIYFGNLLASEMNKSMINDRIEGSLQSS</sequence>
<dbReference type="EMBL" id="JYDH01000156">
    <property type="protein sequence ID" value="KRY29905.1"/>
    <property type="molecule type" value="Genomic_DNA"/>
</dbReference>
<evidence type="ECO:0000256" key="1">
    <source>
        <dbReference type="ARBA" id="ARBA00004141"/>
    </source>
</evidence>
<dbReference type="GO" id="GO:0006644">
    <property type="term" value="P:phospholipid metabolic process"/>
    <property type="evidence" value="ECO:0007669"/>
    <property type="project" value="InterPro"/>
</dbReference>
<evidence type="ECO:0000256" key="3">
    <source>
        <dbReference type="ARBA" id="ARBA00022448"/>
    </source>
</evidence>
<feature type="repeat" description="Solcar" evidence="8">
    <location>
        <begin position="197"/>
        <end position="281"/>
    </location>
</feature>
<evidence type="ECO:0000313" key="12">
    <source>
        <dbReference type="Proteomes" id="UP000054776"/>
    </source>
</evidence>
<dbReference type="Pfam" id="PF05535">
    <property type="entry name" value="Chromadorea_ALT"/>
    <property type="match status" value="1"/>
</dbReference>
<dbReference type="InterPro" id="IPR044712">
    <property type="entry name" value="SLC25A32-like"/>
</dbReference>
<comment type="caution">
    <text evidence="11">The sequence shown here is derived from an EMBL/GenBank/DDBJ whole genome shotgun (WGS) entry which is preliminary data.</text>
</comment>
<feature type="non-terminal residue" evidence="11">
    <location>
        <position position="1"/>
    </location>
</feature>
<dbReference type="SUPFAM" id="SSF103506">
    <property type="entry name" value="Mitochondrial carrier"/>
    <property type="match status" value="1"/>
</dbReference>
<keyword evidence="12" id="KW-1185">Reference proteome</keyword>
<dbReference type="Proteomes" id="UP000054776">
    <property type="component" value="Unassembled WGS sequence"/>
</dbReference>
<dbReference type="GO" id="GO:0004623">
    <property type="term" value="F:phospholipase A2 activity"/>
    <property type="evidence" value="ECO:0007669"/>
    <property type="project" value="InterPro"/>
</dbReference>
<dbReference type="Pfam" id="PF00153">
    <property type="entry name" value="Mito_carr"/>
    <property type="match status" value="3"/>
</dbReference>
<dbReference type="AlphaFoldDB" id="A0A0V1AYT1"/>
<dbReference type="GO" id="GO:0016020">
    <property type="term" value="C:membrane"/>
    <property type="evidence" value="ECO:0007669"/>
    <property type="project" value="UniProtKB-SubCell"/>
</dbReference>
<accession>A0A0V1AYT1</accession>
<feature type="repeat" description="Solcar" evidence="8">
    <location>
        <begin position="104"/>
        <end position="191"/>
    </location>
</feature>
<dbReference type="PANTHER" id="PTHR45683">
    <property type="entry name" value="MITOCHONDRIAL NICOTINAMIDE ADENINE DINUCLEOTIDE TRANSPORTER 1-RELATED-RELATED"/>
    <property type="match status" value="1"/>
</dbReference>
<keyword evidence="6 10" id="KW-1133">Transmembrane helix</keyword>
<dbReference type="InterPro" id="IPR018108">
    <property type="entry name" value="MCP_transmembrane"/>
</dbReference>
<evidence type="ECO:0000256" key="4">
    <source>
        <dbReference type="ARBA" id="ARBA00022692"/>
    </source>
</evidence>
<keyword evidence="5" id="KW-0677">Repeat</keyword>
<evidence type="ECO:0000256" key="5">
    <source>
        <dbReference type="ARBA" id="ARBA00022737"/>
    </source>
</evidence>
<feature type="transmembrane region" description="Helical" evidence="10">
    <location>
        <begin position="66"/>
        <end position="86"/>
    </location>
</feature>
<evidence type="ECO:0000256" key="2">
    <source>
        <dbReference type="ARBA" id="ARBA00006375"/>
    </source>
</evidence>
<comment type="similarity">
    <text evidence="2 9">Belongs to the mitochondrial carrier (TC 2.A.29) family.</text>
</comment>
<keyword evidence="7 8" id="KW-0472">Membrane</keyword>
<dbReference type="GO" id="GO:0006862">
    <property type="term" value="P:nucleotide transport"/>
    <property type="evidence" value="ECO:0007669"/>
    <property type="project" value="InterPro"/>
</dbReference>
<comment type="subcellular location">
    <subcellularLocation>
        <location evidence="1">Membrane</location>
        <topology evidence="1">Multi-pass membrane protein</topology>
    </subcellularLocation>
</comment>
<evidence type="ECO:0000256" key="8">
    <source>
        <dbReference type="PROSITE-ProRule" id="PRU00282"/>
    </source>
</evidence>
<organism evidence="11 12">
    <name type="scientific">Trichinella spiralis</name>
    <name type="common">Trichina worm</name>
    <dbReference type="NCBI Taxonomy" id="6334"/>
    <lineage>
        <taxon>Eukaryota</taxon>
        <taxon>Metazoa</taxon>
        <taxon>Ecdysozoa</taxon>
        <taxon>Nematoda</taxon>
        <taxon>Enoplea</taxon>
        <taxon>Dorylaimia</taxon>
        <taxon>Trichinellida</taxon>
        <taxon>Trichinellidae</taxon>
        <taxon>Trichinella</taxon>
    </lineage>
</organism>
<reference evidence="11 12" key="1">
    <citation type="submission" date="2015-01" db="EMBL/GenBank/DDBJ databases">
        <title>Evolution of Trichinella species and genotypes.</title>
        <authorList>
            <person name="Korhonen P.K."/>
            <person name="Edoardo P."/>
            <person name="Giuseppe L.R."/>
            <person name="Gasser R.B."/>
        </authorList>
    </citation>
    <scope>NUCLEOTIDE SEQUENCE [LARGE SCALE GENOMIC DNA]</scope>
    <source>
        <strain evidence="11">ISS3</strain>
    </source>
</reference>
<evidence type="ECO:0000313" key="11">
    <source>
        <dbReference type="EMBL" id="KRY29905.1"/>
    </source>
</evidence>
<dbReference type="Gene3D" id="1.50.40.10">
    <property type="entry name" value="Mitochondrial carrier domain"/>
    <property type="match status" value="1"/>
</dbReference>
<dbReference type="InterPro" id="IPR036444">
    <property type="entry name" value="PLipase_A2_dom_sf"/>
</dbReference>